<dbReference type="InterPro" id="IPR002048">
    <property type="entry name" value="EF_hand_dom"/>
</dbReference>
<dbReference type="AlphaFoldDB" id="A0A5N4AZ18"/>
<dbReference type="Proteomes" id="UP000327044">
    <property type="component" value="Unassembled WGS sequence"/>
</dbReference>
<gene>
    <name evidence="2" type="ORF">PPYR_04760</name>
</gene>
<evidence type="ECO:0000259" key="1">
    <source>
        <dbReference type="Pfam" id="PF13499"/>
    </source>
</evidence>
<dbReference type="InterPro" id="IPR011992">
    <property type="entry name" value="EF-hand-dom_pair"/>
</dbReference>
<dbReference type="GO" id="GO:0005509">
    <property type="term" value="F:calcium ion binding"/>
    <property type="evidence" value="ECO:0007669"/>
    <property type="project" value="InterPro"/>
</dbReference>
<comment type="caution">
    <text evidence="2">The sequence shown here is derived from an EMBL/GenBank/DDBJ whole genome shotgun (WGS) entry which is preliminary data.</text>
</comment>
<dbReference type="SUPFAM" id="SSF47473">
    <property type="entry name" value="EF-hand"/>
    <property type="match status" value="1"/>
</dbReference>
<accession>A0A5N4AZ18</accession>
<dbReference type="OrthoDB" id="191686at2759"/>
<keyword evidence="3" id="KW-1185">Reference proteome</keyword>
<dbReference type="EMBL" id="VVIM01000002">
    <property type="protein sequence ID" value="KAB0802574.1"/>
    <property type="molecule type" value="Genomic_DNA"/>
</dbReference>
<protein>
    <recommendedName>
        <fullName evidence="1">EF-hand domain-containing protein</fullName>
    </recommendedName>
</protein>
<dbReference type="Pfam" id="PF13499">
    <property type="entry name" value="EF-hand_7"/>
    <property type="match status" value="1"/>
</dbReference>
<dbReference type="Gene3D" id="1.10.238.10">
    <property type="entry name" value="EF-hand"/>
    <property type="match status" value="1"/>
</dbReference>
<organism evidence="2 3">
    <name type="scientific">Photinus pyralis</name>
    <name type="common">Common eastern firefly</name>
    <name type="synonym">Lampyris pyralis</name>
    <dbReference type="NCBI Taxonomy" id="7054"/>
    <lineage>
        <taxon>Eukaryota</taxon>
        <taxon>Metazoa</taxon>
        <taxon>Ecdysozoa</taxon>
        <taxon>Arthropoda</taxon>
        <taxon>Hexapoda</taxon>
        <taxon>Insecta</taxon>
        <taxon>Pterygota</taxon>
        <taxon>Neoptera</taxon>
        <taxon>Endopterygota</taxon>
        <taxon>Coleoptera</taxon>
        <taxon>Polyphaga</taxon>
        <taxon>Elateriformia</taxon>
        <taxon>Elateroidea</taxon>
        <taxon>Lampyridae</taxon>
        <taxon>Lampyrinae</taxon>
        <taxon>Photinus</taxon>
    </lineage>
</organism>
<feature type="domain" description="EF-hand" evidence="1">
    <location>
        <begin position="119"/>
        <end position="188"/>
    </location>
</feature>
<dbReference type="InParanoid" id="A0A5N4AZ18"/>
<evidence type="ECO:0000313" key="2">
    <source>
        <dbReference type="EMBL" id="KAB0802574.1"/>
    </source>
</evidence>
<proteinExistence type="predicted"/>
<sequence>MSGIEHMDLSITTSEETRFMNKHLNLIRTMSNKYKSSFHEVAGLVIIYYKFQIQPDGSEKGMTKRQFINFLHNSLDITDEKLRRHILSAIEVNRHPTPILTMKSWLSVMLIFLNGELKSKVNHCFKVYDVFQNGSISKRNMEYFLEDVFIGENTEDSRDIKLEFVDMLLRKLDVEGNGEISRENYESFALENPLGMELLGPCLPSRYAIRGFLSTFHPFVRNVR</sequence>
<reference evidence="2 3" key="1">
    <citation type="journal article" date="2018" name="Elife">
        <title>Firefly genomes illuminate parallel origins of bioluminescence in beetles.</title>
        <authorList>
            <person name="Fallon T.R."/>
            <person name="Lower S.E."/>
            <person name="Chang C.H."/>
            <person name="Bessho-Uehara M."/>
            <person name="Martin G.J."/>
            <person name="Bewick A.J."/>
            <person name="Behringer M."/>
            <person name="Debat H.J."/>
            <person name="Wong I."/>
            <person name="Day J.C."/>
            <person name="Suvorov A."/>
            <person name="Silva C.J."/>
            <person name="Stanger-Hall K.F."/>
            <person name="Hall D.W."/>
            <person name="Schmitz R.J."/>
            <person name="Nelson D.R."/>
            <person name="Lewis S.M."/>
            <person name="Shigenobu S."/>
            <person name="Bybee S.M."/>
            <person name="Larracuente A.M."/>
            <person name="Oba Y."/>
            <person name="Weng J.K."/>
        </authorList>
    </citation>
    <scope>NUCLEOTIDE SEQUENCE [LARGE SCALE GENOMIC DNA]</scope>
    <source>
        <strain evidence="2">1611_PpyrPB1</strain>
        <tissue evidence="2">Whole body</tissue>
    </source>
</reference>
<evidence type="ECO:0000313" key="3">
    <source>
        <dbReference type="Proteomes" id="UP000327044"/>
    </source>
</evidence>
<name>A0A5N4AZ18_PHOPY</name>